<keyword evidence="1" id="KW-0732">Signal</keyword>
<gene>
    <name evidence="3" type="ORF">TAV2_LOCUS17504</name>
</gene>
<sequence>MVRSPRSNCNLKVTMLFIWAVMVVAAAEGPRIFKVGDEFGWRVPLQNDTAVYSHWASTNRFHIGDSLCES</sequence>
<dbReference type="Gene3D" id="2.60.40.420">
    <property type="entry name" value="Cupredoxins - blue copper proteins"/>
    <property type="match status" value="1"/>
</dbReference>
<feature type="chain" id="PRO_5043818462" description="Phytocyanin domain-containing protein" evidence="1">
    <location>
        <begin position="27"/>
        <end position="70"/>
    </location>
</feature>
<dbReference type="EMBL" id="OU466861">
    <property type="protein sequence ID" value="CAH2068032.1"/>
    <property type="molecule type" value="Genomic_DNA"/>
</dbReference>
<name>A0AAU9SPZ6_THLAR</name>
<organism evidence="3 4">
    <name type="scientific">Thlaspi arvense</name>
    <name type="common">Field penny-cress</name>
    <dbReference type="NCBI Taxonomy" id="13288"/>
    <lineage>
        <taxon>Eukaryota</taxon>
        <taxon>Viridiplantae</taxon>
        <taxon>Streptophyta</taxon>
        <taxon>Embryophyta</taxon>
        <taxon>Tracheophyta</taxon>
        <taxon>Spermatophyta</taxon>
        <taxon>Magnoliopsida</taxon>
        <taxon>eudicotyledons</taxon>
        <taxon>Gunneridae</taxon>
        <taxon>Pentapetalae</taxon>
        <taxon>rosids</taxon>
        <taxon>malvids</taxon>
        <taxon>Brassicales</taxon>
        <taxon>Brassicaceae</taxon>
        <taxon>Thlaspideae</taxon>
        <taxon>Thlaspi</taxon>
    </lineage>
</organism>
<feature type="signal peptide" evidence="1">
    <location>
        <begin position="1"/>
        <end position="26"/>
    </location>
</feature>
<evidence type="ECO:0000259" key="2">
    <source>
        <dbReference type="PROSITE" id="PS51485"/>
    </source>
</evidence>
<dbReference type="Proteomes" id="UP000836841">
    <property type="component" value="Chromosome 5"/>
</dbReference>
<dbReference type="InterPro" id="IPR008972">
    <property type="entry name" value="Cupredoxin"/>
</dbReference>
<reference evidence="3 4" key="1">
    <citation type="submission" date="2022-03" db="EMBL/GenBank/DDBJ databases">
        <authorList>
            <person name="Nunn A."/>
            <person name="Chopra R."/>
            <person name="Nunn A."/>
            <person name="Contreras Garrido A."/>
        </authorList>
    </citation>
    <scope>NUCLEOTIDE SEQUENCE [LARGE SCALE GENOMIC DNA]</scope>
</reference>
<evidence type="ECO:0000313" key="3">
    <source>
        <dbReference type="EMBL" id="CAH2068032.1"/>
    </source>
</evidence>
<keyword evidence="4" id="KW-1185">Reference proteome</keyword>
<dbReference type="InterPro" id="IPR003245">
    <property type="entry name" value="Phytocyanin_dom"/>
</dbReference>
<evidence type="ECO:0000256" key="1">
    <source>
        <dbReference type="SAM" id="SignalP"/>
    </source>
</evidence>
<accession>A0AAU9SPZ6</accession>
<feature type="domain" description="Phytocyanin" evidence="2">
    <location>
        <begin position="31"/>
        <end position="70"/>
    </location>
</feature>
<evidence type="ECO:0000313" key="4">
    <source>
        <dbReference type="Proteomes" id="UP000836841"/>
    </source>
</evidence>
<proteinExistence type="predicted"/>
<dbReference type="SUPFAM" id="SSF49503">
    <property type="entry name" value="Cupredoxins"/>
    <property type="match status" value="1"/>
</dbReference>
<dbReference type="PROSITE" id="PS51485">
    <property type="entry name" value="PHYTOCYANIN"/>
    <property type="match status" value="1"/>
</dbReference>
<dbReference type="AlphaFoldDB" id="A0AAU9SPZ6"/>
<protein>
    <recommendedName>
        <fullName evidence="2">Phytocyanin domain-containing protein</fullName>
    </recommendedName>
</protein>
<dbReference type="GO" id="GO:0009055">
    <property type="term" value="F:electron transfer activity"/>
    <property type="evidence" value="ECO:0007669"/>
    <property type="project" value="InterPro"/>
</dbReference>